<evidence type="ECO:0000259" key="1">
    <source>
        <dbReference type="Pfam" id="PF13579"/>
    </source>
</evidence>
<evidence type="ECO:0000313" key="2">
    <source>
        <dbReference type="EMBL" id="TBH21913.1"/>
    </source>
</evidence>
<reference evidence="2 3" key="1">
    <citation type="submission" date="2019-02" db="EMBL/GenBank/DDBJ databases">
        <title>Thermus sp. a novel from hot spring.</title>
        <authorList>
            <person name="Zhao Z."/>
        </authorList>
    </citation>
    <scope>NUCLEOTIDE SEQUENCE [LARGE SCALE GENOMIC DNA]</scope>
    <source>
        <strain evidence="2 3">CFH 72773T</strain>
    </source>
</reference>
<proteinExistence type="predicted"/>
<organism evidence="2 3">
    <name type="scientific">Thermus thermamylovorans</name>
    <dbReference type="NCBI Taxonomy" id="2509362"/>
    <lineage>
        <taxon>Bacteria</taxon>
        <taxon>Thermotogati</taxon>
        <taxon>Deinococcota</taxon>
        <taxon>Deinococci</taxon>
        <taxon>Thermales</taxon>
        <taxon>Thermaceae</taxon>
        <taxon>Thermus</taxon>
    </lineage>
</organism>
<dbReference type="AlphaFoldDB" id="A0A4Q9BA57"/>
<evidence type="ECO:0000313" key="3">
    <source>
        <dbReference type="Proteomes" id="UP000292858"/>
    </source>
</evidence>
<dbReference type="OrthoDB" id="9806653at2"/>
<dbReference type="InterPro" id="IPR028098">
    <property type="entry name" value="Glyco_trans_4-like_N"/>
</dbReference>
<protein>
    <submittedName>
        <fullName evidence="2">Glycosyltransferase family 1 protein</fullName>
    </submittedName>
</protein>
<name>A0A4Q9BA57_9DEIN</name>
<dbReference type="EMBL" id="SIJL01000001">
    <property type="protein sequence ID" value="TBH21913.1"/>
    <property type="molecule type" value="Genomic_DNA"/>
</dbReference>
<keyword evidence="2" id="KW-0808">Transferase</keyword>
<dbReference type="Proteomes" id="UP000292858">
    <property type="component" value="Unassembled WGS sequence"/>
</dbReference>
<gene>
    <name evidence="2" type="ORF">ETP66_01345</name>
</gene>
<keyword evidence="3" id="KW-1185">Reference proteome</keyword>
<dbReference type="GO" id="GO:0016757">
    <property type="term" value="F:glycosyltransferase activity"/>
    <property type="evidence" value="ECO:0007669"/>
    <property type="project" value="TreeGrafter"/>
</dbReference>
<dbReference type="Pfam" id="PF13692">
    <property type="entry name" value="Glyco_trans_1_4"/>
    <property type="match status" value="1"/>
</dbReference>
<dbReference type="Gene3D" id="3.40.50.2000">
    <property type="entry name" value="Glycogen Phosphorylase B"/>
    <property type="match status" value="2"/>
</dbReference>
<dbReference type="CDD" id="cd03808">
    <property type="entry name" value="GT4_CapM-like"/>
    <property type="match status" value="1"/>
</dbReference>
<dbReference type="PANTHER" id="PTHR12526:SF638">
    <property type="entry name" value="SPORE COAT PROTEIN SA"/>
    <property type="match status" value="1"/>
</dbReference>
<comment type="caution">
    <text evidence="2">The sequence shown here is derived from an EMBL/GenBank/DDBJ whole genome shotgun (WGS) entry which is preliminary data.</text>
</comment>
<feature type="domain" description="Glycosyltransferase subfamily 4-like N-terminal" evidence="1">
    <location>
        <begin position="36"/>
        <end position="193"/>
    </location>
</feature>
<dbReference type="PANTHER" id="PTHR12526">
    <property type="entry name" value="GLYCOSYLTRANSFERASE"/>
    <property type="match status" value="1"/>
</dbReference>
<sequence>MGGSLPEPAEAERVGVSPSLAMVNPYTPSLIRFRGALLRELAQRGVKVWVLGPDFTPEIREGVLALGALPVDYPLSRTGLSPLEDLKSFLSLLRFFRRERPQVVLTWQAKPNAYGIPAAALAGVPLRAAVVEGLGYAFTPGEEGLKRRLVRSILTLLFRLSFALAHKVFFLNPDDLEEFVARGLVRREKAVLLGGIGVPLEEWPPAPPHLDPPTFTLIARLLKEKGVREFAEAARRVKARYPEARFLLIGPLDTNPGAVREEEVRAWVREGILEWVPWAGDVRPYLRETSVYVLPSYREGVPRSTQEAMAMARPVITTDAPGCRETVVEGVNGFLVPPRDASALAKAMEIFLREPGLILPMGWESRRLAERRFDARKASERLVRDLGL</sequence>
<dbReference type="SUPFAM" id="SSF53756">
    <property type="entry name" value="UDP-Glycosyltransferase/glycogen phosphorylase"/>
    <property type="match status" value="1"/>
</dbReference>
<accession>A0A4Q9BA57</accession>
<dbReference type="Pfam" id="PF13579">
    <property type="entry name" value="Glyco_trans_4_4"/>
    <property type="match status" value="1"/>
</dbReference>